<dbReference type="KEGG" id="frc:KX01_1862"/>
<evidence type="ECO:0000313" key="2">
    <source>
        <dbReference type="Proteomes" id="UP000182521"/>
    </source>
</evidence>
<dbReference type="InterPro" id="IPR025528">
    <property type="entry name" value="BrnA_antitoxin"/>
</dbReference>
<dbReference type="RefSeq" id="WP_071664807.1">
    <property type="nucleotide sequence ID" value="NZ_CP009655.1"/>
</dbReference>
<dbReference type="Pfam" id="PF14384">
    <property type="entry name" value="BrnA_antitoxin"/>
    <property type="match status" value="1"/>
</dbReference>
<organism evidence="1 2">
    <name type="scientific">Francisella frigiditurris</name>
    <dbReference type="NCBI Taxonomy" id="1542390"/>
    <lineage>
        <taxon>Bacteria</taxon>
        <taxon>Pseudomonadati</taxon>
        <taxon>Pseudomonadota</taxon>
        <taxon>Gammaproteobacteria</taxon>
        <taxon>Thiotrichales</taxon>
        <taxon>Francisellaceae</taxon>
        <taxon>Francisella</taxon>
    </lineage>
</organism>
<geneLocation type="plasmid" evidence="2">
    <name>pfcd_1</name>
</geneLocation>
<keyword evidence="2" id="KW-1185">Reference proteome</keyword>
<proteinExistence type="predicted"/>
<dbReference type="AlphaFoldDB" id="A0A1J0KWE5"/>
<evidence type="ECO:0008006" key="3">
    <source>
        <dbReference type="Google" id="ProtNLM"/>
    </source>
</evidence>
<accession>A0A1J0KWE5</accession>
<evidence type="ECO:0000313" key="1">
    <source>
        <dbReference type="EMBL" id="APC98002.1"/>
    </source>
</evidence>
<dbReference type="EMBL" id="CP009655">
    <property type="protein sequence ID" value="APC98002.1"/>
    <property type="molecule type" value="Genomic_DNA"/>
</dbReference>
<gene>
    <name evidence="1" type="ORF">KX01_1862</name>
</gene>
<dbReference type="Proteomes" id="UP000182521">
    <property type="component" value="Plasmid pFCD_1"/>
</dbReference>
<protein>
    <recommendedName>
        <fullName evidence="3">BrnA antitoxin of type II toxin-antitoxin system</fullName>
    </recommendedName>
</protein>
<sequence>MSKNKLINIAKNIKDEDINFDDIPELTNEDIKKSIPLYEAPEILELLDSQKKETKEKITIRLKSSTLETFRGLGKGYQTKISDILDNIAKNIKKHS</sequence>
<reference evidence="2" key="1">
    <citation type="submission" date="2014-10" db="EMBL/GenBank/DDBJ databases">
        <authorList>
            <person name="Kuske C.R."/>
            <person name="Challacombe J.F."/>
            <person name="Daligault H.E."/>
            <person name="Davenport K.W."/>
            <person name="Johnson S.L."/>
            <person name="Siddaramappa S."/>
            <person name="Petersen J.M."/>
        </authorList>
    </citation>
    <scope>NUCLEOTIDE SEQUENCE [LARGE SCALE GENOMIC DNA]</scope>
    <source>
        <strain evidence="2">CA97-1460</strain>
        <plasmid evidence="2">pfcd_1</plasmid>
    </source>
</reference>
<keyword evidence="1" id="KW-0614">Plasmid</keyword>
<name>A0A1J0KWE5_9GAMM</name>